<dbReference type="PROSITE" id="PS50089">
    <property type="entry name" value="ZF_RING_2"/>
    <property type="match status" value="1"/>
</dbReference>
<keyword evidence="10" id="KW-0472">Membrane</keyword>
<evidence type="ECO:0000256" key="4">
    <source>
        <dbReference type="ARBA" id="ARBA00022692"/>
    </source>
</evidence>
<gene>
    <name evidence="15" type="ORF">J8A68_005257</name>
</gene>
<keyword evidence="7" id="KW-0833">Ubl conjugation pathway</keyword>
<keyword evidence="8" id="KW-0862">Zinc</keyword>
<keyword evidence="12" id="KW-0175">Coiled coil</keyword>
<evidence type="ECO:0000256" key="8">
    <source>
        <dbReference type="ARBA" id="ARBA00022833"/>
    </source>
</evidence>
<dbReference type="PANTHER" id="PTHR45768:SF18">
    <property type="entry name" value="RING-H2 FINGER PROTEIN ATL47-RELATED"/>
    <property type="match status" value="1"/>
</dbReference>
<keyword evidence="9" id="KW-1133">Transmembrane helix</keyword>
<evidence type="ECO:0000256" key="3">
    <source>
        <dbReference type="ARBA" id="ARBA00022679"/>
    </source>
</evidence>
<dbReference type="GO" id="GO:0016020">
    <property type="term" value="C:membrane"/>
    <property type="evidence" value="ECO:0007669"/>
    <property type="project" value="UniProtKB-SubCell"/>
</dbReference>
<feature type="coiled-coil region" evidence="12">
    <location>
        <begin position="167"/>
        <end position="194"/>
    </location>
</feature>
<comment type="pathway">
    <text evidence="2">Protein modification; protein ubiquitination.</text>
</comment>
<evidence type="ECO:0000256" key="5">
    <source>
        <dbReference type="ARBA" id="ARBA00022723"/>
    </source>
</evidence>
<dbReference type="InterPro" id="IPR001841">
    <property type="entry name" value="Znf_RING"/>
</dbReference>
<evidence type="ECO:0000256" key="9">
    <source>
        <dbReference type="ARBA" id="ARBA00022989"/>
    </source>
</evidence>
<name>A0A8J5UJM0_9ASCO</name>
<evidence type="ECO:0000256" key="7">
    <source>
        <dbReference type="ARBA" id="ARBA00022786"/>
    </source>
</evidence>
<keyword evidence="5" id="KW-0479">Metal-binding</keyword>
<comment type="caution">
    <text evidence="15">The sequence shown here is derived from an EMBL/GenBank/DDBJ whole genome shotgun (WGS) entry which is preliminary data.</text>
</comment>
<keyword evidence="4" id="KW-0812">Transmembrane</keyword>
<feature type="compositionally biased region" description="Basic and acidic residues" evidence="13">
    <location>
        <begin position="1"/>
        <end position="10"/>
    </location>
</feature>
<proteinExistence type="predicted"/>
<dbReference type="GO" id="GO:0016740">
    <property type="term" value="F:transferase activity"/>
    <property type="evidence" value="ECO:0007669"/>
    <property type="project" value="UniProtKB-KW"/>
</dbReference>
<sequence length="200" mass="22710">MATYEQEHNISESSTPSRTDVGRGRQHETLASIIDTFLQQNTPQPYDTPSNAYAAEALISSLRQLSDENGSGLANMLIESLGDPITNKDGGVPSEFLDTLERINIKDIKDQEEACCPICTNRFLDDKYPLIVRLPCGNGTKHIFDLECIGPWLQMNCTCPLCRNNLLELEKNRRKKIEEEIRKAREEDSEEEEKDWDVYG</sequence>
<dbReference type="Pfam" id="PF13639">
    <property type="entry name" value="zf-RING_2"/>
    <property type="match status" value="1"/>
</dbReference>
<dbReference type="GeneID" id="73472057"/>
<evidence type="ECO:0000256" key="13">
    <source>
        <dbReference type="SAM" id="MobiDB-lite"/>
    </source>
</evidence>
<keyword evidence="16" id="KW-1185">Reference proteome</keyword>
<dbReference type="GO" id="GO:0008270">
    <property type="term" value="F:zinc ion binding"/>
    <property type="evidence" value="ECO:0007669"/>
    <property type="project" value="UniProtKB-KW"/>
</dbReference>
<evidence type="ECO:0000256" key="1">
    <source>
        <dbReference type="ARBA" id="ARBA00004167"/>
    </source>
</evidence>
<organism evidence="15 16">
    <name type="scientific">[Candida] subhashii</name>
    <dbReference type="NCBI Taxonomy" id="561895"/>
    <lineage>
        <taxon>Eukaryota</taxon>
        <taxon>Fungi</taxon>
        <taxon>Dikarya</taxon>
        <taxon>Ascomycota</taxon>
        <taxon>Saccharomycotina</taxon>
        <taxon>Pichiomycetes</taxon>
        <taxon>Debaryomycetaceae</taxon>
        <taxon>Spathaspora</taxon>
    </lineage>
</organism>
<dbReference type="Proteomes" id="UP000694255">
    <property type="component" value="Unassembled WGS sequence"/>
</dbReference>
<evidence type="ECO:0000256" key="6">
    <source>
        <dbReference type="ARBA" id="ARBA00022771"/>
    </source>
</evidence>
<evidence type="ECO:0000256" key="2">
    <source>
        <dbReference type="ARBA" id="ARBA00004906"/>
    </source>
</evidence>
<reference evidence="15 16" key="1">
    <citation type="journal article" date="2021" name="DNA Res.">
        <title>Genome analysis of Candida subhashii reveals its hybrid nature and dual mitochondrial genome conformations.</title>
        <authorList>
            <person name="Mixao V."/>
            <person name="Hegedusova E."/>
            <person name="Saus E."/>
            <person name="Pryszcz L.P."/>
            <person name="Cillingova A."/>
            <person name="Nosek J."/>
            <person name="Gabaldon T."/>
        </authorList>
    </citation>
    <scope>NUCLEOTIDE SEQUENCE [LARGE SCALE GENOMIC DNA]</scope>
    <source>
        <strain evidence="15 16">CBS 10753</strain>
    </source>
</reference>
<evidence type="ECO:0000256" key="12">
    <source>
        <dbReference type="SAM" id="Coils"/>
    </source>
</evidence>
<keyword evidence="6 11" id="KW-0863">Zinc-finger</keyword>
<evidence type="ECO:0000256" key="11">
    <source>
        <dbReference type="PROSITE-ProRule" id="PRU00175"/>
    </source>
</evidence>
<feature type="region of interest" description="Disordered" evidence="13">
    <location>
        <begin position="1"/>
        <end position="24"/>
    </location>
</feature>
<dbReference type="OrthoDB" id="8062037at2759"/>
<evidence type="ECO:0000259" key="14">
    <source>
        <dbReference type="PROSITE" id="PS50089"/>
    </source>
</evidence>
<dbReference type="EMBL" id="JAGSYN010000223">
    <property type="protein sequence ID" value="KAG7661261.1"/>
    <property type="molecule type" value="Genomic_DNA"/>
</dbReference>
<accession>A0A8J5UJM0</accession>
<evidence type="ECO:0000313" key="16">
    <source>
        <dbReference type="Proteomes" id="UP000694255"/>
    </source>
</evidence>
<dbReference type="PANTHER" id="PTHR45768">
    <property type="entry name" value="E3 UBIQUITIN-PROTEIN LIGASE RNF13-LIKE"/>
    <property type="match status" value="1"/>
</dbReference>
<dbReference type="AlphaFoldDB" id="A0A8J5UJM0"/>
<protein>
    <recommendedName>
        <fullName evidence="14">RING-type domain-containing protein</fullName>
    </recommendedName>
</protein>
<evidence type="ECO:0000256" key="10">
    <source>
        <dbReference type="ARBA" id="ARBA00023136"/>
    </source>
</evidence>
<feature type="domain" description="RING-type" evidence="14">
    <location>
        <begin position="116"/>
        <end position="163"/>
    </location>
</feature>
<comment type="subcellular location">
    <subcellularLocation>
        <location evidence="1">Membrane</location>
        <topology evidence="1">Single-pass membrane protein</topology>
    </subcellularLocation>
</comment>
<keyword evidence="3" id="KW-0808">Transferase</keyword>
<dbReference type="RefSeq" id="XP_049261494.1">
    <property type="nucleotide sequence ID" value="XM_049409303.1"/>
</dbReference>
<evidence type="ECO:0000313" key="15">
    <source>
        <dbReference type="EMBL" id="KAG7661261.1"/>
    </source>
</evidence>